<evidence type="ECO:0000313" key="2">
    <source>
        <dbReference type="Proteomes" id="UP000296049"/>
    </source>
</evidence>
<keyword evidence="2" id="KW-1185">Reference proteome</keyword>
<dbReference type="AlphaFoldDB" id="R0L3I5"/>
<gene>
    <name evidence="1" type="ORF">Anapl_06908</name>
</gene>
<protein>
    <submittedName>
        <fullName evidence="1">Uncharacterized protein</fullName>
    </submittedName>
</protein>
<dbReference type="Proteomes" id="UP000296049">
    <property type="component" value="Unassembled WGS sequence"/>
</dbReference>
<sequence>METCKLACQKPNNVLAEQTEINQGPGKRQSGTEPVFAGFPNFSLQALGGSIAAALTGKPEQSGELYMVTGCFYPTLQGAKEQGHSEQGTSPVLNATGTQTIDPARNCITLSTFTAALSGRELSAQNQAGSSGLRSSITTWLQSTSPVLVDIFVYTFYGSNPGQVGTFCLLKATLQCLCCLQCLNARGTMLQSVRSLLLSARQMVCWPSIEFCPSAMLYDTFFSIHFNHHQLPLQQASTQGCSGLFLPLAQRVLVFGVISGYHRNLTGVSMDPPQEQQVSAIPISSTQSRGSSADGAAAHRRWLVVEDIYKKEKQEIIHLEKLNLIRDARKLNKRPRARPGSSSPVSLRGTLCSEVNRWEEASQSSTALKPCSSLQRVVTSTSAGRDLCHKERAERRFLLEPRRFDAAAAFWRQSPGSRVQKAAGTNQESVLLEQEGKIQAEQDGAVTWILVSRTNPEVYKGSYGSPWGAYRPRNQWKVLEESNNIKYR</sequence>
<accession>R0L3I5</accession>
<dbReference type="EMBL" id="KB743228">
    <property type="protein sequence ID" value="EOB00149.1"/>
    <property type="molecule type" value="Genomic_DNA"/>
</dbReference>
<evidence type="ECO:0000313" key="1">
    <source>
        <dbReference type="EMBL" id="EOB00149.1"/>
    </source>
</evidence>
<proteinExistence type="predicted"/>
<name>R0L3I5_ANAPL</name>
<reference evidence="2" key="1">
    <citation type="journal article" date="2013" name="Nat. Genet.">
        <title>The duck genome and transcriptome provide insight into an avian influenza virus reservoir species.</title>
        <authorList>
            <person name="Huang Y."/>
            <person name="Li Y."/>
            <person name="Burt D.W."/>
            <person name="Chen H."/>
            <person name="Zhang Y."/>
            <person name="Qian W."/>
            <person name="Kim H."/>
            <person name="Gan S."/>
            <person name="Zhao Y."/>
            <person name="Li J."/>
            <person name="Yi K."/>
            <person name="Feng H."/>
            <person name="Zhu P."/>
            <person name="Li B."/>
            <person name="Liu Q."/>
            <person name="Fairley S."/>
            <person name="Magor K.E."/>
            <person name="Du Z."/>
            <person name="Hu X."/>
            <person name="Goodman L."/>
            <person name="Tafer H."/>
            <person name="Vignal A."/>
            <person name="Lee T."/>
            <person name="Kim K.W."/>
            <person name="Sheng Z."/>
            <person name="An Y."/>
            <person name="Searle S."/>
            <person name="Herrero J."/>
            <person name="Groenen M.A."/>
            <person name="Crooijmans R.P."/>
            <person name="Faraut T."/>
            <person name="Cai Q."/>
            <person name="Webster R.G."/>
            <person name="Aldridge J.R."/>
            <person name="Warren W.C."/>
            <person name="Bartschat S."/>
            <person name="Kehr S."/>
            <person name="Marz M."/>
            <person name="Stadler P.F."/>
            <person name="Smith J."/>
            <person name="Kraus R.H."/>
            <person name="Zhao Y."/>
            <person name="Ren L."/>
            <person name="Fei J."/>
            <person name="Morisson M."/>
            <person name="Kaiser P."/>
            <person name="Griffin D.K."/>
            <person name="Rao M."/>
            <person name="Pitel F."/>
            <person name="Wang J."/>
            <person name="Li N."/>
        </authorList>
    </citation>
    <scope>NUCLEOTIDE SEQUENCE [LARGE SCALE GENOMIC DNA]</scope>
</reference>
<organism evidence="1 2">
    <name type="scientific">Anas platyrhynchos</name>
    <name type="common">Mallard</name>
    <name type="synonym">Anas boschas</name>
    <dbReference type="NCBI Taxonomy" id="8839"/>
    <lineage>
        <taxon>Eukaryota</taxon>
        <taxon>Metazoa</taxon>
        <taxon>Chordata</taxon>
        <taxon>Craniata</taxon>
        <taxon>Vertebrata</taxon>
        <taxon>Euteleostomi</taxon>
        <taxon>Archelosauria</taxon>
        <taxon>Archosauria</taxon>
        <taxon>Dinosauria</taxon>
        <taxon>Saurischia</taxon>
        <taxon>Theropoda</taxon>
        <taxon>Coelurosauria</taxon>
        <taxon>Aves</taxon>
        <taxon>Neognathae</taxon>
        <taxon>Galloanserae</taxon>
        <taxon>Anseriformes</taxon>
        <taxon>Anatidae</taxon>
        <taxon>Anatinae</taxon>
        <taxon>Anas</taxon>
    </lineage>
</organism>